<dbReference type="KEGG" id="aacx:DEACI_3467"/>
<reference evidence="2" key="2">
    <citation type="submission" date="2020-01" db="EMBL/GenBank/DDBJ databases">
        <authorList>
            <person name="Hornung B."/>
        </authorList>
    </citation>
    <scope>NUCLEOTIDE SEQUENCE</scope>
    <source>
        <strain evidence="2">PacBioINE</strain>
    </source>
</reference>
<dbReference type="InterPro" id="IPR021741">
    <property type="entry name" value="DUF3311"/>
</dbReference>
<dbReference type="Pfam" id="PF11755">
    <property type="entry name" value="DUF3311"/>
    <property type="match status" value="1"/>
</dbReference>
<dbReference type="PANTHER" id="PTHR40034:SF1">
    <property type="entry name" value="BSL5891 PROTEIN"/>
    <property type="match status" value="1"/>
</dbReference>
<organism evidence="2">
    <name type="scientific">Acididesulfobacillus acetoxydans</name>
    <dbReference type="NCBI Taxonomy" id="1561005"/>
    <lineage>
        <taxon>Bacteria</taxon>
        <taxon>Bacillati</taxon>
        <taxon>Bacillota</taxon>
        <taxon>Clostridia</taxon>
        <taxon>Eubacteriales</taxon>
        <taxon>Peptococcaceae</taxon>
        <taxon>Acididesulfobacillus</taxon>
    </lineage>
</organism>
<evidence type="ECO:0000313" key="3">
    <source>
        <dbReference type="EMBL" id="CEJ06355.1"/>
    </source>
</evidence>
<keyword evidence="4" id="KW-1185">Reference proteome</keyword>
<sequence>MKMFRLLALLPFLAMLVGIPFVNRVTPYVLGLPFILFWIVMCVVVTSVIMGIIYKLDPINKGGEAE</sequence>
<dbReference type="EMBL" id="CDGJ01000027">
    <property type="protein sequence ID" value="CEJ06355.1"/>
    <property type="molecule type" value="Genomic_DNA"/>
</dbReference>
<proteinExistence type="predicted"/>
<keyword evidence="1" id="KW-0812">Transmembrane</keyword>
<dbReference type="Proteomes" id="UP001071230">
    <property type="component" value="Unassembled WGS sequence"/>
</dbReference>
<evidence type="ECO:0000256" key="1">
    <source>
        <dbReference type="SAM" id="Phobius"/>
    </source>
</evidence>
<dbReference type="AlphaFoldDB" id="A0A8S0W528"/>
<reference evidence="3" key="1">
    <citation type="submission" date="2014-11" db="EMBL/GenBank/DDBJ databases">
        <authorList>
            <person name="Hornung B.V."/>
        </authorList>
    </citation>
    <scope>NUCLEOTIDE SEQUENCE</scope>
    <source>
        <strain evidence="3">INE</strain>
    </source>
</reference>
<keyword evidence="1" id="KW-1133">Transmembrane helix</keyword>
<dbReference type="Proteomes" id="UP000836597">
    <property type="component" value="Chromosome"/>
</dbReference>
<evidence type="ECO:0000313" key="4">
    <source>
        <dbReference type="Proteomes" id="UP001071230"/>
    </source>
</evidence>
<evidence type="ECO:0008006" key="5">
    <source>
        <dbReference type="Google" id="ProtNLM"/>
    </source>
</evidence>
<dbReference type="RefSeq" id="WP_240986109.1">
    <property type="nucleotide sequence ID" value="NZ_CDGJ01000027.1"/>
</dbReference>
<feature type="transmembrane region" description="Helical" evidence="1">
    <location>
        <begin position="34"/>
        <end position="54"/>
    </location>
</feature>
<keyword evidence="1" id="KW-0472">Membrane</keyword>
<name>A0A8S0W528_9FIRM</name>
<evidence type="ECO:0000313" key="2">
    <source>
        <dbReference type="EMBL" id="CAA7602788.1"/>
    </source>
</evidence>
<gene>
    <name evidence="3" type="ORF">DEACI_0803</name>
    <name evidence="2" type="ORF">DEACI_3467</name>
</gene>
<dbReference type="EMBL" id="LR746496">
    <property type="protein sequence ID" value="CAA7602788.1"/>
    <property type="molecule type" value="Genomic_DNA"/>
</dbReference>
<accession>A0A8S0W528</accession>
<protein>
    <recommendedName>
        <fullName evidence="5">DUF3311 domain-containing protein</fullName>
    </recommendedName>
</protein>
<dbReference type="PANTHER" id="PTHR40034">
    <property type="entry name" value="BSL5891 PROTEIN"/>
    <property type="match status" value="1"/>
</dbReference>